<gene>
    <name evidence="2" type="ORF">EGW08_007858</name>
</gene>
<dbReference type="EMBL" id="RQTK01000207">
    <property type="protein sequence ID" value="RUS84396.1"/>
    <property type="molecule type" value="Genomic_DNA"/>
</dbReference>
<sequence length="125" mass="13188">IGENSREISLSAVDTISDTKPGAVGTNFSVSGDHILQGESFNSSVCPDSDSQYTNLLNQGSSVTPAPDEQMMDGLEVVPAPSNLNSENKKHQETFIGPIIPPGLVKSNSYQDMMDTSVTSGGEKL</sequence>
<organism evidence="2 3">
    <name type="scientific">Elysia chlorotica</name>
    <name type="common">Eastern emerald elysia</name>
    <name type="synonym">Sea slug</name>
    <dbReference type="NCBI Taxonomy" id="188477"/>
    <lineage>
        <taxon>Eukaryota</taxon>
        <taxon>Metazoa</taxon>
        <taxon>Spiralia</taxon>
        <taxon>Lophotrochozoa</taxon>
        <taxon>Mollusca</taxon>
        <taxon>Gastropoda</taxon>
        <taxon>Heterobranchia</taxon>
        <taxon>Euthyneura</taxon>
        <taxon>Panpulmonata</taxon>
        <taxon>Sacoglossa</taxon>
        <taxon>Placobranchoidea</taxon>
        <taxon>Plakobranchidae</taxon>
        <taxon>Elysia</taxon>
    </lineage>
</organism>
<feature type="region of interest" description="Disordered" evidence="1">
    <location>
        <begin position="79"/>
        <end position="109"/>
    </location>
</feature>
<evidence type="ECO:0000313" key="3">
    <source>
        <dbReference type="Proteomes" id="UP000271974"/>
    </source>
</evidence>
<feature type="non-terminal residue" evidence="2">
    <location>
        <position position="1"/>
    </location>
</feature>
<protein>
    <submittedName>
        <fullName evidence="2">Uncharacterized protein</fullName>
    </submittedName>
</protein>
<evidence type="ECO:0000256" key="1">
    <source>
        <dbReference type="SAM" id="MobiDB-lite"/>
    </source>
</evidence>
<feature type="non-terminal residue" evidence="2">
    <location>
        <position position="125"/>
    </location>
</feature>
<reference evidence="2 3" key="1">
    <citation type="submission" date="2019-01" db="EMBL/GenBank/DDBJ databases">
        <title>A draft genome assembly of the solar-powered sea slug Elysia chlorotica.</title>
        <authorList>
            <person name="Cai H."/>
            <person name="Li Q."/>
            <person name="Fang X."/>
            <person name="Li J."/>
            <person name="Curtis N.E."/>
            <person name="Altenburger A."/>
            <person name="Shibata T."/>
            <person name="Feng M."/>
            <person name="Maeda T."/>
            <person name="Schwartz J.A."/>
            <person name="Shigenobu S."/>
            <person name="Lundholm N."/>
            <person name="Nishiyama T."/>
            <person name="Yang H."/>
            <person name="Hasebe M."/>
            <person name="Li S."/>
            <person name="Pierce S.K."/>
            <person name="Wang J."/>
        </authorList>
    </citation>
    <scope>NUCLEOTIDE SEQUENCE [LARGE SCALE GENOMIC DNA]</scope>
    <source>
        <strain evidence="2">EC2010</strain>
        <tissue evidence="2">Whole organism of an adult</tissue>
    </source>
</reference>
<comment type="caution">
    <text evidence="2">The sequence shown here is derived from an EMBL/GenBank/DDBJ whole genome shotgun (WGS) entry which is preliminary data.</text>
</comment>
<keyword evidence="3" id="KW-1185">Reference proteome</keyword>
<dbReference type="Proteomes" id="UP000271974">
    <property type="component" value="Unassembled WGS sequence"/>
</dbReference>
<proteinExistence type="predicted"/>
<accession>A0A3S1C6L5</accession>
<evidence type="ECO:0000313" key="2">
    <source>
        <dbReference type="EMBL" id="RUS84396.1"/>
    </source>
</evidence>
<dbReference type="AlphaFoldDB" id="A0A3S1C6L5"/>
<name>A0A3S1C6L5_ELYCH</name>